<protein>
    <submittedName>
        <fullName evidence="1">Uncharacterized protein</fullName>
    </submittedName>
</protein>
<reference evidence="2" key="1">
    <citation type="journal article" date="2019" name="Int. J. Syst. Evol. Microbiol.">
        <title>The Global Catalogue of Microorganisms (GCM) 10K type strain sequencing project: providing services to taxonomists for standard genome sequencing and annotation.</title>
        <authorList>
            <consortium name="The Broad Institute Genomics Platform"/>
            <consortium name="The Broad Institute Genome Sequencing Center for Infectious Disease"/>
            <person name="Wu L."/>
            <person name="Ma J."/>
        </authorList>
    </citation>
    <scope>NUCLEOTIDE SEQUENCE [LARGE SCALE GENOMIC DNA]</scope>
    <source>
        <strain evidence="2">JCM 17017</strain>
    </source>
</reference>
<comment type="caution">
    <text evidence="1">The sequence shown here is derived from an EMBL/GenBank/DDBJ whole genome shotgun (WGS) entry which is preliminary data.</text>
</comment>
<proteinExistence type="predicted"/>
<name>A0ABP7IY20_9PSEU</name>
<gene>
    <name evidence="1" type="ORF">GCM10022380_54480</name>
</gene>
<accession>A0ABP7IY20</accession>
<dbReference type="EMBL" id="BAABCM010000008">
    <property type="protein sequence ID" value="GAA3829024.1"/>
    <property type="molecule type" value="Genomic_DNA"/>
</dbReference>
<sequence>MRIYHIGSLDLWDMEKFQDPKTGQKFEVPTSQLCPDCWTTALDVDSSLKVTRVIHDKTCPQVVSREQIKK</sequence>
<dbReference type="Proteomes" id="UP001501624">
    <property type="component" value="Unassembled WGS sequence"/>
</dbReference>
<evidence type="ECO:0000313" key="2">
    <source>
        <dbReference type="Proteomes" id="UP001501624"/>
    </source>
</evidence>
<evidence type="ECO:0000313" key="1">
    <source>
        <dbReference type="EMBL" id="GAA3829024.1"/>
    </source>
</evidence>
<organism evidence="1 2">
    <name type="scientific">Amycolatopsis tucumanensis</name>
    <dbReference type="NCBI Taxonomy" id="401106"/>
    <lineage>
        <taxon>Bacteria</taxon>
        <taxon>Bacillati</taxon>
        <taxon>Actinomycetota</taxon>
        <taxon>Actinomycetes</taxon>
        <taxon>Pseudonocardiales</taxon>
        <taxon>Pseudonocardiaceae</taxon>
        <taxon>Amycolatopsis</taxon>
    </lineage>
</organism>
<keyword evidence="2" id="KW-1185">Reference proteome</keyword>